<keyword evidence="1" id="KW-1133">Transmembrane helix</keyword>
<accession>A0ABS7I5D3</accession>
<keyword evidence="1" id="KW-0472">Membrane</keyword>
<evidence type="ECO:0000313" key="4">
    <source>
        <dbReference type="Proteomes" id="UP000777440"/>
    </source>
</evidence>
<protein>
    <submittedName>
        <fullName evidence="3">DUF2510 domain-containing protein</fullName>
    </submittedName>
</protein>
<dbReference type="InterPro" id="IPR018929">
    <property type="entry name" value="DUF2510"/>
</dbReference>
<proteinExistence type="predicted"/>
<gene>
    <name evidence="3" type="ORF">JNB61_15935</name>
</gene>
<dbReference type="InterPro" id="IPR032710">
    <property type="entry name" value="NTF2-like_dom_sf"/>
</dbReference>
<keyword evidence="4" id="KW-1185">Reference proteome</keyword>
<name>A0ABS7I5D3_9MICO</name>
<dbReference type="Proteomes" id="UP000777440">
    <property type="component" value="Unassembled WGS sequence"/>
</dbReference>
<comment type="caution">
    <text evidence="3">The sequence shown here is derived from an EMBL/GenBank/DDBJ whole genome shotgun (WGS) entry which is preliminary data.</text>
</comment>
<dbReference type="RefSeq" id="WP_220290771.1">
    <property type="nucleotide sequence ID" value="NZ_JAEUAX010000010.1"/>
</dbReference>
<reference evidence="3 4" key="1">
    <citation type="journal article" date="2021" name="MBio">
        <title>Poor Competitiveness of Bradyrhizobium in Pigeon Pea Root Colonization in Indian Soils.</title>
        <authorList>
            <person name="Chalasani D."/>
            <person name="Basu A."/>
            <person name="Pullabhotla S.V.S.R.N."/>
            <person name="Jorrin B."/>
            <person name="Neal A.L."/>
            <person name="Poole P.S."/>
            <person name="Podile A.R."/>
            <person name="Tkacz A."/>
        </authorList>
    </citation>
    <scope>NUCLEOTIDE SEQUENCE [LARGE SCALE GENOMIC DNA]</scope>
    <source>
        <strain evidence="3 4">HU12</strain>
    </source>
</reference>
<evidence type="ECO:0000259" key="2">
    <source>
        <dbReference type="Pfam" id="PF10708"/>
    </source>
</evidence>
<dbReference type="Gene3D" id="3.10.450.50">
    <property type="match status" value="1"/>
</dbReference>
<evidence type="ECO:0000313" key="3">
    <source>
        <dbReference type="EMBL" id="MBW9111268.1"/>
    </source>
</evidence>
<feature type="domain" description="DUF2510" evidence="2">
    <location>
        <begin position="6"/>
        <end position="35"/>
    </location>
</feature>
<dbReference type="Pfam" id="PF10708">
    <property type="entry name" value="DUF2510"/>
    <property type="match status" value="1"/>
</dbReference>
<keyword evidence="1" id="KW-0812">Transmembrane</keyword>
<dbReference type="EMBL" id="JAEUAX010000010">
    <property type="protein sequence ID" value="MBW9111268.1"/>
    <property type="molecule type" value="Genomic_DNA"/>
</dbReference>
<organism evidence="3 4">
    <name type="scientific">Microbacterium ureisolvens</name>
    <dbReference type="NCBI Taxonomy" id="2781186"/>
    <lineage>
        <taxon>Bacteria</taxon>
        <taxon>Bacillati</taxon>
        <taxon>Actinomycetota</taxon>
        <taxon>Actinomycetes</taxon>
        <taxon>Micrococcales</taxon>
        <taxon>Microbacteriaceae</taxon>
        <taxon>Microbacterium</taxon>
    </lineage>
</organism>
<evidence type="ECO:0000256" key="1">
    <source>
        <dbReference type="SAM" id="Phobius"/>
    </source>
</evidence>
<feature type="transmembrane region" description="Helical" evidence="1">
    <location>
        <begin position="80"/>
        <end position="106"/>
    </location>
</feature>
<dbReference type="SUPFAM" id="SSF54427">
    <property type="entry name" value="NTF2-like"/>
    <property type="match status" value="1"/>
</dbReference>
<sequence length="237" mass="25089">MTTTPPGWYDDGHGAMRWWDGAQWTEHVAQPDAETSPAPTEAEILAGGLGFDQPRAVDANAAAGGGFAAATEPRSKSKLWIVWVVLGVVLLGIVIAAAVVIPLLLLSASTANSAGQSDDERAAVATVGLYDDAWQEGDCEKLVAATTEQFRTSSDLGDCAAFADQAAAFSTGIEDYTVNITDVETVGDEITVTTNETYTALVDENGEPAEPTEGAQVYEYTLVESDGEWLIDYLYSE</sequence>